<proteinExistence type="predicted"/>
<name>A0AAV4CPS1_9GAST</name>
<reference evidence="2 3" key="1">
    <citation type="journal article" date="2021" name="Elife">
        <title>Chloroplast acquisition without the gene transfer in kleptoplastic sea slugs, Plakobranchus ocellatus.</title>
        <authorList>
            <person name="Maeda T."/>
            <person name="Takahashi S."/>
            <person name="Yoshida T."/>
            <person name="Shimamura S."/>
            <person name="Takaki Y."/>
            <person name="Nagai Y."/>
            <person name="Toyoda A."/>
            <person name="Suzuki Y."/>
            <person name="Arimoto A."/>
            <person name="Ishii H."/>
            <person name="Satoh N."/>
            <person name="Nishiyama T."/>
            <person name="Hasebe M."/>
            <person name="Maruyama T."/>
            <person name="Minagawa J."/>
            <person name="Obokata J."/>
            <person name="Shigenobu S."/>
        </authorList>
    </citation>
    <scope>NUCLEOTIDE SEQUENCE [LARGE SCALE GENOMIC DNA]</scope>
</reference>
<dbReference type="Proteomes" id="UP000735302">
    <property type="component" value="Unassembled WGS sequence"/>
</dbReference>
<protein>
    <submittedName>
        <fullName evidence="2">PiggyBac transposable element-derived protein 4-like</fullName>
    </submittedName>
</protein>
<dbReference type="PANTHER" id="PTHR46599:SF2">
    <property type="entry name" value="PIGGYBAC TRANSPOSABLE ELEMENT-DERIVED PROTEIN 4-LIKE"/>
    <property type="match status" value="1"/>
</dbReference>
<comment type="caution">
    <text evidence="2">The sequence shown here is derived from an EMBL/GenBank/DDBJ whole genome shotgun (WGS) entry which is preliminary data.</text>
</comment>
<dbReference type="AlphaFoldDB" id="A0AAV4CPS1"/>
<dbReference type="InterPro" id="IPR029526">
    <property type="entry name" value="PGBD"/>
</dbReference>
<keyword evidence="3" id="KW-1185">Reference proteome</keyword>
<accession>A0AAV4CPS1</accession>
<sequence length="212" mass="24400">MVAFTGRVSFKQYIKNKPTPWGFKIWCLAEAESGYLLNFQVYTGKTTTKPQHGLGHQVVTSMMANHLGKKNSVHFDNFFSSVKLCEDLKEKTTCYGTIRPNRKGWLMPNTKQKPGEVRMVAVQWTDKRQVNILSTNADPKMMTVERRTKRGVVQVQVPKPVVQYNSAMFGVDLNDQNRSYYPVGDPGTKWWRYLSNYHVQISIINAFILVMK</sequence>
<evidence type="ECO:0000313" key="3">
    <source>
        <dbReference type="Proteomes" id="UP000735302"/>
    </source>
</evidence>
<gene>
    <name evidence="2" type="ORF">PoB_006038200</name>
</gene>
<dbReference type="PANTHER" id="PTHR46599">
    <property type="entry name" value="PIGGYBAC TRANSPOSABLE ELEMENT-DERIVED PROTEIN 4"/>
    <property type="match status" value="1"/>
</dbReference>
<dbReference type="Pfam" id="PF13843">
    <property type="entry name" value="DDE_Tnp_1_7"/>
    <property type="match status" value="1"/>
</dbReference>
<dbReference type="EMBL" id="BLXT01006838">
    <property type="protein sequence ID" value="GFO33877.1"/>
    <property type="molecule type" value="Genomic_DNA"/>
</dbReference>
<evidence type="ECO:0000259" key="1">
    <source>
        <dbReference type="Pfam" id="PF13843"/>
    </source>
</evidence>
<feature type="domain" description="PiggyBac transposable element-derived protein" evidence="1">
    <location>
        <begin position="1"/>
        <end position="207"/>
    </location>
</feature>
<organism evidence="2 3">
    <name type="scientific">Plakobranchus ocellatus</name>
    <dbReference type="NCBI Taxonomy" id="259542"/>
    <lineage>
        <taxon>Eukaryota</taxon>
        <taxon>Metazoa</taxon>
        <taxon>Spiralia</taxon>
        <taxon>Lophotrochozoa</taxon>
        <taxon>Mollusca</taxon>
        <taxon>Gastropoda</taxon>
        <taxon>Heterobranchia</taxon>
        <taxon>Euthyneura</taxon>
        <taxon>Panpulmonata</taxon>
        <taxon>Sacoglossa</taxon>
        <taxon>Placobranchoidea</taxon>
        <taxon>Plakobranchidae</taxon>
        <taxon>Plakobranchus</taxon>
    </lineage>
</organism>
<evidence type="ECO:0000313" key="2">
    <source>
        <dbReference type="EMBL" id="GFO33877.1"/>
    </source>
</evidence>